<dbReference type="InterPro" id="IPR000719">
    <property type="entry name" value="Prot_kinase_dom"/>
</dbReference>
<dbReference type="WBParaSite" id="MBELARI_LOCUS328">
    <property type="protein sequence ID" value="MBELARI_LOCUS328"/>
    <property type="gene ID" value="MBELARI_LOCUS328"/>
</dbReference>
<keyword evidence="8" id="KW-1185">Reference proteome</keyword>
<dbReference type="AlphaFoldDB" id="A0AAF3F8Q0"/>
<evidence type="ECO:0000313" key="8">
    <source>
        <dbReference type="Proteomes" id="UP000887575"/>
    </source>
</evidence>
<dbReference type="FunFam" id="1.10.510.10:FF:000554">
    <property type="entry name" value="Predicted protein"/>
    <property type="match status" value="1"/>
</dbReference>
<evidence type="ECO:0000313" key="9">
    <source>
        <dbReference type="WBParaSite" id="MBELARI_LOCUS328"/>
    </source>
</evidence>
<dbReference type="SMART" id="SM00219">
    <property type="entry name" value="TyrKc"/>
    <property type="match status" value="1"/>
</dbReference>
<dbReference type="PANTHER" id="PTHR24416:SF600">
    <property type="entry name" value="PDGF- AND VEGF-RECEPTOR RELATED, ISOFORM J"/>
    <property type="match status" value="1"/>
</dbReference>
<protein>
    <recommendedName>
        <fullName evidence="7">Protein kinase domain-containing protein</fullName>
    </recommendedName>
</protein>
<dbReference type="InterPro" id="IPR020635">
    <property type="entry name" value="Tyr_kinase_cat_dom"/>
</dbReference>
<accession>A0AAF3F8Q0</accession>
<evidence type="ECO:0000256" key="1">
    <source>
        <dbReference type="ARBA" id="ARBA00022679"/>
    </source>
</evidence>
<dbReference type="PROSITE" id="PS00109">
    <property type="entry name" value="PROTEIN_KINASE_TYR"/>
    <property type="match status" value="1"/>
</dbReference>
<name>A0AAF3F8Q0_9BILA</name>
<dbReference type="GO" id="GO:0043235">
    <property type="term" value="C:receptor complex"/>
    <property type="evidence" value="ECO:0007669"/>
    <property type="project" value="TreeGrafter"/>
</dbReference>
<keyword evidence="6" id="KW-0812">Transmembrane</keyword>
<dbReference type="PRINTS" id="PR00109">
    <property type="entry name" value="TYRKINASE"/>
</dbReference>
<dbReference type="Pfam" id="PF07714">
    <property type="entry name" value="PK_Tyr_Ser-Thr"/>
    <property type="match status" value="1"/>
</dbReference>
<keyword evidence="4" id="KW-0067">ATP-binding</keyword>
<dbReference type="GO" id="GO:0005886">
    <property type="term" value="C:plasma membrane"/>
    <property type="evidence" value="ECO:0007669"/>
    <property type="project" value="TreeGrafter"/>
</dbReference>
<dbReference type="Gene3D" id="1.10.510.10">
    <property type="entry name" value="Transferase(Phosphotransferase) domain 1"/>
    <property type="match status" value="1"/>
</dbReference>
<evidence type="ECO:0000256" key="5">
    <source>
        <dbReference type="ARBA" id="ARBA00023137"/>
    </source>
</evidence>
<feature type="domain" description="Protein kinase" evidence="7">
    <location>
        <begin position="367"/>
        <end position="629"/>
    </location>
</feature>
<dbReference type="GO" id="GO:0007169">
    <property type="term" value="P:cell surface receptor protein tyrosine kinase signaling pathway"/>
    <property type="evidence" value="ECO:0007669"/>
    <property type="project" value="TreeGrafter"/>
</dbReference>
<evidence type="ECO:0000256" key="4">
    <source>
        <dbReference type="ARBA" id="ARBA00022840"/>
    </source>
</evidence>
<dbReference type="PANTHER" id="PTHR24416">
    <property type="entry name" value="TYROSINE-PROTEIN KINASE RECEPTOR"/>
    <property type="match status" value="1"/>
</dbReference>
<dbReference type="PROSITE" id="PS50011">
    <property type="entry name" value="PROTEIN_KINASE_DOM"/>
    <property type="match status" value="1"/>
</dbReference>
<sequence>MSCLLRIEWNGTLARANGKLALVWAANASLANRSAFLVTVPQLFDGMANENLYNLLPTFASEIPIQESQNEVWYIVVFPNDVPVHVLKGMYSDPINTECSYDLYILSPHITSNHTDHFLMSINENISFVDFYLESRVYTLKVPSGCSPIVTTEPTNITLSERIVKQNLCLGTTIITTSGYLNKWSPFDEAVPLSHQVTCDDVSSLLIKVNMHALFDGTLTLAFNDTTDGEIDEKSILPGDYPLGYEIIVSNATSVMVSWEPPENGSVHNETQNEAGAFVSVYMEEAEEESPKKLSSKLWYWLGPLIGLLAMTPFFYIGLKTGLFHRLCCPQVPSQERWVKVWSKFEWDMQLIEDGRDFWEVSATSLQMFEDTLGEGAFAVVYKGFLKGVPPVAKIYPSLQATEKEKEEFLEEIEFMKQLEYHPHLLSLVACSTDPKCPLIVTGICELGDLLSLVRKINPSQEGVVMDDSLDFNDLVPVAWQISDALTFLSSKMIVHRDVAARNILVTKKKMAKLSDFGLCRSIKETDFFKSYGEKLPIKWMAPESIESACFSTKSDVWSFGILLFEMYSFGETPYMSMDPTDVLSFLEDGNRLELSESTPKLISSLIESCWLEEPTERPDFSHLQKQFYQEMESNSEKYGYLQFSKNYYRQEPVSDLDSSKPQMDFHF</sequence>
<keyword evidence="2" id="KW-0547">Nucleotide-binding</keyword>
<dbReference type="GO" id="GO:0005524">
    <property type="term" value="F:ATP binding"/>
    <property type="evidence" value="ECO:0007669"/>
    <property type="project" value="UniProtKB-KW"/>
</dbReference>
<keyword evidence="1" id="KW-0808">Transferase</keyword>
<keyword evidence="5" id="KW-0829">Tyrosine-protein kinase</keyword>
<dbReference type="InterPro" id="IPR001245">
    <property type="entry name" value="Ser-Thr/Tyr_kinase_cat_dom"/>
</dbReference>
<dbReference type="Proteomes" id="UP000887575">
    <property type="component" value="Unassembled WGS sequence"/>
</dbReference>
<evidence type="ECO:0000256" key="3">
    <source>
        <dbReference type="ARBA" id="ARBA00022777"/>
    </source>
</evidence>
<dbReference type="InterPro" id="IPR050122">
    <property type="entry name" value="RTK"/>
</dbReference>
<dbReference type="InterPro" id="IPR011009">
    <property type="entry name" value="Kinase-like_dom_sf"/>
</dbReference>
<dbReference type="SUPFAM" id="SSF56112">
    <property type="entry name" value="Protein kinase-like (PK-like)"/>
    <property type="match status" value="1"/>
</dbReference>
<dbReference type="CDD" id="cd00192">
    <property type="entry name" value="PTKc"/>
    <property type="match status" value="1"/>
</dbReference>
<evidence type="ECO:0000256" key="6">
    <source>
        <dbReference type="SAM" id="Phobius"/>
    </source>
</evidence>
<dbReference type="InterPro" id="IPR008266">
    <property type="entry name" value="Tyr_kinase_AS"/>
</dbReference>
<organism evidence="8 9">
    <name type="scientific">Mesorhabditis belari</name>
    <dbReference type="NCBI Taxonomy" id="2138241"/>
    <lineage>
        <taxon>Eukaryota</taxon>
        <taxon>Metazoa</taxon>
        <taxon>Ecdysozoa</taxon>
        <taxon>Nematoda</taxon>
        <taxon>Chromadorea</taxon>
        <taxon>Rhabditida</taxon>
        <taxon>Rhabditina</taxon>
        <taxon>Rhabditomorpha</taxon>
        <taxon>Rhabditoidea</taxon>
        <taxon>Rhabditidae</taxon>
        <taxon>Mesorhabditinae</taxon>
        <taxon>Mesorhabditis</taxon>
    </lineage>
</organism>
<evidence type="ECO:0000256" key="2">
    <source>
        <dbReference type="ARBA" id="ARBA00022741"/>
    </source>
</evidence>
<proteinExistence type="predicted"/>
<dbReference type="GO" id="GO:0004714">
    <property type="term" value="F:transmembrane receptor protein tyrosine kinase activity"/>
    <property type="evidence" value="ECO:0007669"/>
    <property type="project" value="TreeGrafter"/>
</dbReference>
<evidence type="ECO:0000259" key="7">
    <source>
        <dbReference type="PROSITE" id="PS50011"/>
    </source>
</evidence>
<keyword evidence="6" id="KW-0472">Membrane</keyword>
<keyword evidence="3" id="KW-0418">Kinase</keyword>
<reference evidence="9" key="1">
    <citation type="submission" date="2024-02" db="UniProtKB">
        <authorList>
            <consortium name="WormBaseParasite"/>
        </authorList>
    </citation>
    <scope>IDENTIFICATION</scope>
</reference>
<feature type="transmembrane region" description="Helical" evidence="6">
    <location>
        <begin position="298"/>
        <end position="317"/>
    </location>
</feature>
<keyword evidence="6" id="KW-1133">Transmembrane helix</keyword>